<evidence type="ECO:0000313" key="9">
    <source>
        <dbReference type="Proteomes" id="UP000298663"/>
    </source>
</evidence>
<dbReference type="AlphaFoldDB" id="A0A4U8UW33"/>
<feature type="binding site" evidence="6">
    <location>
        <position position="147"/>
    </location>
    <ligand>
        <name>Zn(2+)</name>
        <dbReference type="ChEBI" id="CHEBI:29105"/>
    </ligand>
</feature>
<evidence type="ECO:0000313" key="8">
    <source>
        <dbReference type="EMBL" id="TMS37015.1"/>
    </source>
</evidence>
<comment type="caution">
    <text evidence="8">The sequence shown here is derived from an EMBL/GenBank/DDBJ whole genome shotgun (WGS) entry which is preliminary data.</text>
</comment>
<dbReference type="Proteomes" id="UP000298663">
    <property type="component" value="Chromosome X"/>
</dbReference>
<evidence type="ECO:0000256" key="6">
    <source>
        <dbReference type="PROSITE-ProRule" id="PRU00333"/>
    </source>
</evidence>
<dbReference type="PROSITE" id="PS50970">
    <property type="entry name" value="HCY"/>
    <property type="match status" value="1"/>
</dbReference>
<reference evidence="8 9" key="2">
    <citation type="journal article" date="2019" name="G3 (Bethesda)">
        <title>Hybrid Assembly of the Genome of the Entomopathogenic Nematode Steinernema carpocapsae Identifies the X-Chromosome.</title>
        <authorList>
            <person name="Serra L."/>
            <person name="Macchietto M."/>
            <person name="Macias-Munoz A."/>
            <person name="McGill C.J."/>
            <person name="Rodriguez I.M."/>
            <person name="Rodriguez B."/>
            <person name="Murad R."/>
            <person name="Mortazavi A."/>
        </authorList>
    </citation>
    <scope>NUCLEOTIDE SEQUENCE [LARGE SCALE GENOMIC DNA]</scope>
    <source>
        <strain evidence="8 9">ALL</strain>
    </source>
</reference>
<dbReference type="EMBL" id="CM016762">
    <property type="protein sequence ID" value="TMS37015.1"/>
    <property type="molecule type" value="Genomic_DNA"/>
</dbReference>
<name>A0A4U8UW33_STECR</name>
<dbReference type="InterPro" id="IPR003726">
    <property type="entry name" value="HCY_dom"/>
</dbReference>
<evidence type="ECO:0000259" key="7">
    <source>
        <dbReference type="PROSITE" id="PS50970"/>
    </source>
</evidence>
<comment type="cofactor">
    <cofactor evidence="6">
        <name>Zn(2+)</name>
        <dbReference type="ChEBI" id="CHEBI:29105"/>
    </cofactor>
</comment>
<feature type="binding site" evidence="6">
    <location>
        <position position="79"/>
    </location>
    <ligand>
        <name>Zn(2+)</name>
        <dbReference type="ChEBI" id="CHEBI:29105"/>
    </ligand>
</feature>
<organism evidence="8 9">
    <name type="scientific">Steinernema carpocapsae</name>
    <name type="common">Entomopathogenic nematode</name>
    <dbReference type="NCBI Taxonomy" id="34508"/>
    <lineage>
        <taxon>Eukaryota</taxon>
        <taxon>Metazoa</taxon>
        <taxon>Ecdysozoa</taxon>
        <taxon>Nematoda</taxon>
        <taxon>Chromadorea</taxon>
        <taxon>Rhabditida</taxon>
        <taxon>Tylenchina</taxon>
        <taxon>Panagrolaimomorpha</taxon>
        <taxon>Strongyloidoidea</taxon>
        <taxon>Steinernematidae</taxon>
        <taxon>Steinernema</taxon>
    </lineage>
</organism>
<accession>A0A4U8UW33</accession>
<evidence type="ECO:0000256" key="3">
    <source>
        <dbReference type="ARBA" id="ARBA00022723"/>
    </source>
</evidence>
<dbReference type="SUPFAM" id="SSF82282">
    <property type="entry name" value="Homocysteine S-methyltransferase"/>
    <property type="match status" value="1"/>
</dbReference>
<feature type="domain" description="Hcy-binding" evidence="7">
    <location>
        <begin position="1"/>
        <end position="162"/>
    </location>
</feature>
<dbReference type="PANTHER" id="PTHR46015:SF1">
    <property type="entry name" value="HOMOCYSTEINE S-METHYLTRANSFERASE-LIKE ISOFORM 1"/>
    <property type="match status" value="1"/>
</dbReference>
<comment type="pathway">
    <text evidence="5">Amino-acid biosynthesis; L-methionine biosynthesis via de novo pathway.</text>
</comment>
<dbReference type="GO" id="GO:0033528">
    <property type="term" value="P:S-methylmethionine cycle"/>
    <property type="evidence" value="ECO:0007669"/>
    <property type="project" value="TreeGrafter"/>
</dbReference>
<protein>
    <recommendedName>
        <fullName evidence="7">Hcy-binding domain-containing protein</fullName>
    </recommendedName>
</protein>
<dbReference type="InterPro" id="IPR051486">
    <property type="entry name" value="Hcy_S-methyltransferase"/>
</dbReference>
<keyword evidence="4 6" id="KW-0862">Zinc</keyword>
<evidence type="ECO:0000256" key="5">
    <source>
        <dbReference type="ARBA" id="ARBA00034478"/>
    </source>
</evidence>
<dbReference type="GO" id="GO:0008898">
    <property type="term" value="F:S-adenosylmethionine-homocysteine S-methyltransferase activity"/>
    <property type="evidence" value="ECO:0007669"/>
    <property type="project" value="TreeGrafter"/>
</dbReference>
<evidence type="ECO:0000256" key="4">
    <source>
        <dbReference type="ARBA" id="ARBA00022833"/>
    </source>
</evidence>
<evidence type="ECO:0000256" key="1">
    <source>
        <dbReference type="ARBA" id="ARBA00022603"/>
    </source>
</evidence>
<dbReference type="GO" id="GO:0032259">
    <property type="term" value="P:methylation"/>
    <property type="evidence" value="ECO:0007669"/>
    <property type="project" value="UniProtKB-KW"/>
</dbReference>
<keyword evidence="9" id="KW-1185">Reference proteome</keyword>
<dbReference type="Gene3D" id="3.20.20.330">
    <property type="entry name" value="Homocysteine-binding-like domain"/>
    <property type="match status" value="1"/>
</dbReference>
<keyword evidence="2 6" id="KW-0808">Transferase</keyword>
<dbReference type="STRING" id="34508.A0A4U8UW33"/>
<dbReference type="GO" id="GO:0046872">
    <property type="term" value="F:metal ion binding"/>
    <property type="evidence" value="ECO:0007669"/>
    <property type="project" value="UniProtKB-KW"/>
</dbReference>
<dbReference type="PANTHER" id="PTHR46015">
    <property type="entry name" value="ZGC:172121"/>
    <property type="match status" value="1"/>
</dbReference>
<evidence type="ECO:0000256" key="2">
    <source>
        <dbReference type="ARBA" id="ARBA00022679"/>
    </source>
</evidence>
<dbReference type="InterPro" id="IPR036589">
    <property type="entry name" value="HCY_dom_sf"/>
</dbReference>
<dbReference type="GO" id="GO:0009086">
    <property type="term" value="P:methionine biosynthetic process"/>
    <property type="evidence" value="ECO:0007669"/>
    <property type="project" value="TreeGrafter"/>
</dbReference>
<keyword evidence="3 6" id="KW-0479">Metal-binding</keyword>
<proteinExistence type="predicted"/>
<dbReference type="Pfam" id="PF02574">
    <property type="entry name" value="S-methyl_trans"/>
    <property type="match status" value="1"/>
</dbReference>
<reference evidence="8 9" key="1">
    <citation type="journal article" date="2015" name="Genome Biol.">
        <title>Comparative genomics of Steinernema reveals deeply conserved gene regulatory networks.</title>
        <authorList>
            <person name="Dillman A.R."/>
            <person name="Macchietto M."/>
            <person name="Porter C.F."/>
            <person name="Rogers A."/>
            <person name="Williams B."/>
            <person name="Antoshechkin I."/>
            <person name="Lee M.M."/>
            <person name="Goodwin Z."/>
            <person name="Lu X."/>
            <person name="Lewis E.E."/>
            <person name="Goodrich-Blair H."/>
            <person name="Stock S.P."/>
            <person name="Adams B.J."/>
            <person name="Sternberg P.W."/>
            <person name="Mortazavi A."/>
        </authorList>
    </citation>
    <scope>NUCLEOTIDE SEQUENCE [LARGE SCALE GENOMIC DNA]</scope>
    <source>
        <strain evidence="8 9">ALL</strain>
    </source>
</reference>
<keyword evidence="1 6" id="KW-0489">Methyltransferase</keyword>
<dbReference type="OrthoDB" id="261426at2759"/>
<feature type="binding site" evidence="6">
    <location>
        <position position="148"/>
    </location>
    <ligand>
        <name>Zn(2+)</name>
        <dbReference type="ChEBI" id="CHEBI:29105"/>
    </ligand>
</feature>
<gene>
    <name evidence="8" type="ORF">L596_004046</name>
</gene>
<sequence>MSALLSTNLQNFAIETVPTLSEALIALNAWKTISAARGKELWISFNCKNAKSTYGGDLFIDCVKELTLEDSVTAVGLNCTMPYHILPLISSAHPYANGKPFVTYPNHGETYNLSTQSFDHNGPDRFGEYIDAIPKLATLGVQVFGGCCRVNYSNIQQISNKIKYITAET</sequence>
<dbReference type="EMBL" id="AZBU02000001">
    <property type="protein sequence ID" value="TMS37015.1"/>
    <property type="molecule type" value="Genomic_DNA"/>
</dbReference>